<dbReference type="EMBL" id="JACHEH010000001">
    <property type="protein sequence ID" value="MBB6166880.1"/>
    <property type="molecule type" value="Genomic_DNA"/>
</dbReference>
<evidence type="ECO:0000313" key="2">
    <source>
        <dbReference type="Proteomes" id="UP000588017"/>
    </source>
</evidence>
<accession>A0A841K4F6</accession>
<protein>
    <submittedName>
        <fullName evidence="1">Uncharacterized protein</fullName>
    </submittedName>
</protein>
<reference evidence="1 2" key="1">
    <citation type="submission" date="2020-08" db="EMBL/GenBank/DDBJ databases">
        <title>Genomic Encyclopedia of Type Strains, Phase IV (KMG-IV): sequencing the most valuable type-strain genomes for metagenomic binning, comparative biology and taxonomic classification.</title>
        <authorList>
            <person name="Goeker M."/>
        </authorList>
    </citation>
    <scope>NUCLEOTIDE SEQUENCE [LARGE SCALE GENOMIC DNA]</scope>
    <source>
        <strain evidence="1 2">DSM 101465</strain>
    </source>
</reference>
<proteinExistence type="predicted"/>
<name>A0A841K4F6_9HYPH</name>
<gene>
    <name evidence="1" type="ORF">HNQ73_000488</name>
</gene>
<dbReference type="AlphaFoldDB" id="A0A841K4F6"/>
<dbReference type="RefSeq" id="WP_183331870.1">
    <property type="nucleotide sequence ID" value="NZ_BMHX01000001.1"/>
</dbReference>
<evidence type="ECO:0000313" key="1">
    <source>
        <dbReference type="EMBL" id="MBB6166880.1"/>
    </source>
</evidence>
<organism evidence="1 2">
    <name type="scientific">Chelatococcus composti</name>
    <dbReference type="NCBI Taxonomy" id="1743235"/>
    <lineage>
        <taxon>Bacteria</taxon>
        <taxon>Pseudomonadati</taxon>
        <taxon>Pseudomonadota</taxon>
        <taxon>Alphaproteobacteria</taxon>
        <taxon>Hyphomicrobiales</taxon>
        <taxon>Chelatococcaceae</taxon>
        <taxon>Chelatococcus</taxon>
    </lineage>
</organism>
<keyword evidence="2" id="KW-1185">Reference proteome</keyword>
<comment type="caution">
    <text evidence="1">The sequence shown here is derived from an EMBL/GenBank/DDBJ whole genome shotgun (WGS) entry which is preliminary data.</text>
</comment>
<sequence>MIAVALLEEMHEAHLYRAAEAAGRAFGRCWDSDEPWLLAPDPVPVVWRQIVPSELRPEPSKRPAFRRRPASRAA</sequence>
<dbReference type="Proteomes" id="UP000588017">
    <property type="component" value="Unassembled WGS sequence"/>
</dbReference>